<feature type="domain" description="DNA primase/polymerase bifunctional N-terminal" evidence="2">
    <location>
        <begin position="82"/>
        <end position="258"/>
    </location>
</feature>
<name>A0A5E8H472_ROSAD</name>
<evidence type="ECO:0000313" key="3">
    <source>
        <dbReference type="EMBL" id="EEE46891.1"/>
    </source>
</evidence>
<feature type="region of interest" description="Disordered" evidence="1">
    <location>
        <begin position="425"/>
        <end position="446"/>
    </location>
</feature>
<dbReference type="InterPro" id="IPR015330">
    <property type="entry name" value="DNA_primase/pol_bifunc_N"/>
</dbReference>
<sequence length="1293" mass="143059">MLIDKDKKIQRAIVAVDEFERQGVDIPGAILMRREDGTVSLASRQAEQAKWTLAQHVKFKMWQRRIAGYPVRRSSYHAARLIARFGQNNVHVLPAMPKDKRPGKYGGSGWFGGTWGQFTNPGGETIYPLKERALDVLQHHGGAGITLGGHHNIAAIDMDVMDPVLAAEFESVLELLCDKSPFERIGKSPKKLWLYRTEKPIKSYASGEWFTDSGKNQVELRAQSNQFIVCYGVHKDTKRPYTWPNASLYDCDVSDIPLISADALIDMLEVFDGMAARHGAKGIAKKQNRGAVPVGLAEANRNSHRLEDTTPLEDAVAFIVECAEGDFFDPPEELLGYHGWTNSIASIVNSVPHDRALAESLAHDISAALPGYEGPDDVQKTFDSYHDDLDHRTGTKLGASYIYRAAKSLGWNGYERFDLTGGQGTDMDDFGPIEDNNPEDNPEPTYRQDDRIALEDAERIVCEAIDNWELDGGRVKVIKAEAGLGKTSAMIKKIKSLTEQGKRGVFIAPSHLLVNEICAKMQAHGIDAAVMGGYGALEDPNMEPSEFNPFYCLRKDEADTVAETGRSVRASLCRVRREDGGFDECPRIDECRRFPLNFARPDIWVAPTVYMTVDLPESFKDVDFVVVDEDPAVLFSAQSVIATSGNIMQAREVHRADDFGNRRLDRRGTKRLMGISKKLLDVISKAKKGTFLTRDDFAQWDGDLIADITEALELEELRITKGLRFRPGMSGKEIRDVAKTYSPSPVKLCAMWRGIKEALQSGMAVFPRIQVANHKNGGYAVTILAPPQMIELFADKPVLLIDATPRSERHLEYALGRPVTTTADVRCKWSENVTVTQIVGAPFSKNGLVGGTTKDGEGKKKPKPTRLLRDIAAKIGVAAREARCAGGTIGVITSKAVRKQLAPMLSGHSNIMLGHYGNIVGTNQFENVSKLFLIGQEYPQVSVLETAAGAIFDRVPIVLEKKDDAQFRFYEQKKAVIVCNDGTKAKAAVVSHPDPDVDELLKRASTDELLQAAARLRPLRRKDRCELIIMSNVALDVPVDKVVRWDRVKAPHVDRMKAAGILTKSPIVFAAAVLRNTDAYEAVKKAARQGKENGLWPTCEAALAREFCESVGGYAAGDDWAAYELAAGLGMRTLRFKLPSVNTKWHTARVLPFIDLDEITERLSEADSKAVWEVIDAADTAAVITPQAVKTLTETVEDMETAAARLGMSRRALQRFRAGSVKKFPPQSVPALKSWSCELSPAVTWRPEQASRYVELPALPITRRHWVDHRNAKLEKQRPEQAVEDVCEPCEAA</sequence>
<accession>A0A5E8H472</accession>
<evidence type="ECO:0000256" key="1">
    <source>
        <dbReference type="SAM" id="MobiDB-lite"/>
    </source>
</evidence>
<dbReference type="GO" id="GO:0004386">
    <property type="term" value="F:helicase activity"/>
    <property type="evidence" value="ECO:0007669"/>
    <property type="project" value="UniProtKB-KW"/>
</dbReference>
<dbReference type="EMBL" id="ACCU02000004">
    <property type="protein sequence ID" value="EEE46891.1"/>
    <property type="molecule type" value="Genomic_DNA"/>
</dbReference>
<keyword evidence="3" id="KW-0547">Nucleotide-binding</keyword>
<dbReference type="RefSeq" id="WP_008195785.1">
    <property type="nucleotide sequence ID" value="NZ_CM011002.1"/>
</dbReference>
<gene>
    <name evidence="3" type="ORF">SADFL11_4180</name>
</gene>
<dbReference type="SUPFAM" id="SSF52540">
    <property type="entry name" value="P-loop containing nucleoside triphosphate hydrolases"/>
    <property type="match status" value="1"/>
</dbReference>
<dbReference type="SMART" id="SM00943">
    <property type="entry name" value="Prim-Pol"/>
    <property type="match status" value="1"/>
</dbReference>
<dbReference type="InterPro" id="IPR027417">
    <property type="entry name" value="P-loop_NTPase"/>
</dbReference>
<organism evidence="3 4">
    <name type="scientific">Roseibium alexandrii (strain DSM 17067 / NCIMB 14079 / DFL-11)</name>
    <name type="common">Labrenzia alexandrii</name>
    <dbReference type="NCBI Taxonomy" id="244592"/>
    <lineage>
        <taxon>Bacteria</taxon>
        <taxon>Pseudomonadati</taxon>
        <taxon>Pseudomonadota</taxon>
        <taxon>Alphaproteobacteria</taxon>
        <taxon>Hyphomicrobiales</taxon>
        <taxon>Stappiaceae</taxon>
        <taxon>Roseibium</taxon>
    </lineage>
</organism>
<protein>
    <submittedName>
        <fullName evidence="3">Superfamily II helicase</fullName>
    </submittedName>
</protein>
<feature type="compositionally biased region" description="Acidic residues" evidence="1">
    <location>
        <begin position="426"/>
        <end position="442"/>
    </location>
</feature>
<keyword evidence="3" id="KW-0347">Helicase</keyword>
<reference evidence="3 4" key="1">
    <citation type="submission" date="2008-01" db="EMBL/GenBank/DDBJ databases">
        <authorList>
            <person name="Wagner-Dobler I."/>
            <person name="Ferriera S."/>
            <person name="Johnson J."/>
            <person name="Kravitz S."/>
            <person name="Beeson K."/>
            <person name="Sutton G."/>
            <person name="Rogers Y.-H."/>
            <person name="Friedman R."/>
            <person name="Frazier M."/>
            <person name="Venter J.C."/>
        </authorList>
    </citation>
    <scope>NUCLEOTIDE SEQUENCE [LARGE SCALE GENOMIC DNA]</scope>
    <source>
        <strain evidence="4">DSM 17067 / NCIMB 14079 / DFL-11</strain>
    </source>
</reference>
<proteinExistence type="predicted"/>
<comment type="caution">
    <text evidence="3">The sequence shown here is derived from an EMBL/GenBank/DDBJ whole genome shotgun (WGS) entry which is preliminary data.</text>
</comment>
<keyword evidence="3" id="KW-0378">Hydrolase</keyword>
<dbReference type="Proteomes" id="UP000004703">
    <property type="component" value="Chromosome"/>
</dbReference>
<keyword evidence="3" id="KW-0067">ATP-binding</keyword>
<evidence type="ECO:0000259" key="2">
    <source>
        <dbReference type="SMART" id="SM00943"/>
    </source>
</evidence>
<evidence type="ECO:0000313" key="4">
    <source>
        <dbReference type="Proteomes" id="UP000004703"/>
    </source>
</evidence>
<reference evidence="3 4" key="2">
    <citation type="submission" date="2013-04" db="EMBL/GenBank/DDBJ databases">
        <authorList>
            <person name="Fiebig A."/>
            <person name="Pradella S."/>
            <person name="Wagner-Doebler I."/>
        </authorList>
    </citation>
    <scope>NUCLEOTIDE SEQUENCE [LARGE SCALE GENOMIC DNA]</scope>
    <source>
        <strain evidence="4">DSM 17067 / NCIMB 14079 / DFL-11</strain>
    </source>
</reference>